<evidence type="ECO:0000313" key="2">
    <source>
        <dbReference type="Proteomes" id="UP001596353"/>
    </source>
</evidence>
<gene>
    <name evidence="1" type="ORF">ACFQFQ_02225</name>
</gene>
<proteinExistence type="predicted"/>
<keyword evidence="2" id="KW-1185">Reference proteome</keyword>
<accession>A0ABW2AZ08</accession>
<evidence type="ECO:0000313" key="1">
    <source>
        <dbReference type="EMBL" id="MFC6758586.1"/>
    </source>
</evidence>
<comment type="caution">
    <text evidence="1">The sequence shown here is derived from an EMBL/GenBank/DDBJ whole genome shotgun (WGS) entry which is preliminary data.</text>
</comment>
<name>A0ABW2AZ08_9RHOB</name>
<organism evidence="1 2">
    <name type="scientific">Sulfitobacter porphyrae</name>
    <dbReference type="NCBI Taxonomy" id="1246864"/>
    <lineage>
        <taxon>Bacteria</taxon>
        <taxon>Pseudomonadati</taxon>
        <taxon>Pseudomonadota</taxon>
        <taxon>Alphaproteobacteria</taxon>
        <taxon>Rhodobacterales</taxon>
        <taxon>Roseobacteraceae</taxon>
        <taxon>Sulfitobacter</taxon>
    </lineage>
</organism>
<dbReference type="EMBL" id="JBHSWG010000001">
    <property type="protein sequence ID" value="MFC6758586.1"/>
    <property type="molecule type" value="Genomic_DNA"/>
</dbReference>
<protein>
    <submittedName>
        <fullName evidence="1">Uncharacterized protein</fullName>
    </submittedName>
</protein>
<dbReference type="Proteomes" id="UP001596353">
    <property type="component" value="Unassembled WGS sequence"/>
</dbReference>
<reference evidence="2" key="1">
    <citation type="journal article" date="2019" name="Int. J. Syst. Evol. Microbiol.">
        <title>The Global Catalogue of Microorganisms (GCM) 10K type strain sequencing project: providing services to taxonomists for standard genome sequencing and annotation.</title>
        <authorList>
            <consortium name="The Broad Institute Genomics Platform"/>
            <consortium name="The Broad Institute Genome Sequencing Center for Infectious Disease"/>
            <person name="Wu L."/>
            <person name="Ma J."/>
        </authorList>
    </citation>
    <scope>NUCLEOTIDE SEQUENCE [LARGE SCALE GENOMIC DNA]</scope>
    <source>
        <strain evidence="2">CCUG 66188</strain>
    </source>
</reference>
<sequence length="87" mass="9623">MTERGPVVLILGSGPNVVQAAGWHRSLFDHIVVINNAWQVRPDWDALVFPEDFPAHRMPPRVGPDQTLVDASAFVPAQNRYGGFVFA</sequence>